<reference evidence="13" key="2">
    <citation type="submission" date="2015-01" db="EMBL/GenBank/DDBJ databases">
        <title>Evolutionary Origins and Diversification of the Mycorrhizal Mutualists.</title>
        <authorList>
            <consortium name="DOE Joint Genome Institute"/>
            <consortium name="Mycorrhizal Genomics Consortium"/>
            <person name="Kohler A."/>
            <person name="Kuo A."/>
            <person name="Nagy L.G."/>
            <person name="Floudas D."/>
            <person name="Copeland A."/>
            <person name="Barry K.W."/>
            <person name="Cichocki N."/>
            <person name="Veneault-Fourrey C."/>
            <person name="LaButti K."/>
            <person name="Lindquist E.A."/>
            <person name="Lipzen A."/>
            <person name="Lundell T."/>
            <person name="Morin E."/>
            <person name="Murat C."/>
            <person name="Riley R."/>
            <person name="Ohm R."/>
            <person name="Sun H."/>
            <person name="Tunlid A."/>
            <person name="Henrissat B."/>
            <person name="Grigoriev I.V."/>
            <person name="Hibbett D.S."/>
            <person name="Martin F."/>
        </authorList>
    </citation>
    <scope>NUCLEOTIDE SEQUENCE [LARGE SCALE GENOMIC DNA]</scope>
    <source>
        <strain evidence="13">F 1598</strain>
    </source>
</reference>
<evidence type="ECO:0000256" key="2">
    <source>
        <dbReference type="ARBA" id="ARBA00004687"/>
    </source>
</evidence>
<keyword evidence="7 11" id="KW-0256">Endoplasmic reticulum</keyword>
<name>A0A0C3B939_PILCF</name>
<evidence type="ECO:0000256" key="10">
    <source>
        <dbReference type="ARBA" id="ARBA00038466"/>
    </source>
</evidence>
<keyword evidence="8 11" id="KW-1133">Transmembrane helix</keyword>
<keyword evidence="6 11" id="KW-0812">Transmembrane</keyword>
<feature type="transmembrane region" description="Helical" evidence="11">
    <location>
        <begin position="307"/>
        <end position="325"/>
    </location>
</feature>
<dbReference type="InParanoid" id="A0A0C3B939"/>
<dbReference type="HOGENOM" id="CLU_022957_1_1_1"/>
<feature type="transmembrane region" description="Helical" evidence="11">
    <location>
        <begin position="202"/>
        <end position="226"/>
    </location>
</feature>
<sequence length="391" mass="44262">YAGLLILRACFAIFGTGYIHPDEYFQNGEVTAGRIFGFHELRTWEWDPSFPVRSIMPPFLTTGIPFLLAKLTLDVEQSLSPSLVFRLERLTLLGISLLLDYSISVLVHNPQSRQYALLLLASSHVMHTFQIRPFSNSIEAVLVAMSFSNVHLNILAVLCVIGTFTRVTFVAFALPIGWQLFRQVFLPTSTRLRTSPWHNQALALFLPALTVALISLAVILTDTYYFRGDFSTLVVTPLNFLSYNLSPKNLAEHGIHPRWLHLFVNLPMMVSPPLLWLGVPNLQTATIYAFLFAMTVLSIQPHQEPRFLSALLVLFVVFAANSGNLLRTGRIFWGTWITFNILLAFIFGVLHQGGVVPSLFHLHERISALDFIDTATHIIYWKTYMPPRHLL</sequence>
<evidence type="ECO:0000256" key="3">
    <source>
        <dbReference type="ARBA" id="ARBA00022502"/>
    </source>
</evidence>
<dbReference type="PANTHER" id="PTHR22760:SF3">
    <property type="entry name" value="GPI MANNOSYLTRANSFERASE 4"/>
    <property type="match status" value="1"/>
</dbReference>
<dbReference type="InterPro" id="IPR005599">
    <property type="entry name" value="GPI_mannosylTrfase"/>
</dbReference>
<dbReference type="FunCoup" id="A0A0C3B939">
    <property type="interactions" value="93"/>
</dbReference>
<keyword evidence="9 11" id="KW-0472">Membrane</keyword>
<keyword evidence="3" id="KW-0337">GPI-anchor biosynthesis</keyword>
<dbReference type="STRING" id="765440.A0A0C3B939"/>
<evidence type="ECO:0000256" key="6">
    <source>
        <dbReference type="ARBA" id="ARBA00022692"/>
    </source>
</evidence>
<keyword evidence="4 11" id="KW-0328">Glycosyltransferase</keyword>
<feature type="transmembrane region" description="Helical" evidence="11">
    <location>
        <begin position="274"/>
        <end position="295"/>
    </location>
</feature>
<evidence type="ECO:0000256" key="8">
    <source>
        <dbReference type="ARBA" id="ARBA00022989"/>
    </source>
</evidence>
<dbReference type="GO" id="GO:0006506">
    <property type="term" value="P:GPI anchor biosynthetic process"/>
    <property type="evidence" value="ECO:0007669"/>
    <property type="project" value="UniProtKB-KW"/>
</dbReference>
<proteinExistence type="inferred from homology"/>
<organism evidence="12 13">
    <name type="scientific">Piloderma croceum (strain F 1598)</name>
    <dbReference type="NCBI Taxonomy" id="765440"/>
    <lineage>
        <taxon>Eukaryota</taxon>
        <taxon>Fungi</taxon>
        <taxon>Dikarya</taxon>
        <taxon>Basidiomycota</taxon>
        <taxon>Agaricomycotina</taxon>
        <taxon>Agaricomycetes</taxon>
        <taxon>Agaricomycetidae</taxon>
        <taxon>Atheliales</taxon>
        <taxon>Atheliaceae</taxon>
        <taxon>Piloderma</taxon>
    </lineage>
</organism>
<dbReference type="Pfam" id="PF03901">
    <property type="entry name" value="Glyco_transf_22"/>
    <property type="match status" value="1"/>
</dbReference>
<reference evidence="12 13" key="1">
    <citation type="submission" date="2014-04" db="EMBL/GenBank/DDBJ databases">
        <authorList>
            <consortium name="DOE Joint Genome Institute"/>
            <person name="Kuo A."/>
            <person name="Tarkka M."/>
            <person name="Buscot F."/>
            <person name="Kohler A."/>
            <person name="Nagy L.G."/>
            <person name="Floudas D."/>
            <person name="Copeland A."/>
            <person name="Barry K.W."/>
            <person name="Cichocki N."/>
            <person name="Veneault-Fourrey C."/>
            <person name="LaButti K."/>
            <person name="Lindquist E.A."/>
            <person name="Lipzen A."/>
            <person name="Lundell T."/>
            <person name="Morin E."/>
            <person name="Murat C."/>
            <person name="Sun H."/>
            <person name="Tunlid A."/>
            <person name="Henrissat B."/>
            <person name="Grigoriev I.V."/>
            <person name="Hibbett D.S."/>
            <person name="Martin F."/>
            <person name="Nordberg H.P."/>
            <person name="Cantor M.N."/>
            <person name="Hua S.X."/>
        </authorList>
    </citation>
    <scope>NUCLEOTIDE SEQUENCE [LARGE SCALE GENOMIC DNA]</scope>
    <source>
        <strain evidence="12 13">F 1598</strain>
    </source>
</reference>
<evidence type="ECO:0000313" key="12">
    <source>
        <dbReference type="EMBL" id="KIM82813.1"/>
    </source>
</evidence>
<evidence type="ECO:0000256" key="1">
    <source>
        <dbReference type="ARBA" id="ARBA00004477"/>
    </source>
</evidence>
<gene>
    <name evidence="12" type="ORF">PILCRDRAFT_46003</name>
</gene>
<dbReference type="Proteomes" id="UP000054166">
    <property type="component" value="Unassembled WGS sequence"/>
</dbReference>
<dbReference type="OrthoDB" id="10066429at2759"/>
<dbReference type="GO" id="GO:0005789">
    <property type="term" value="C:endoplasmic reticulum membrane"/>
    <property type="evidence" value="ECO:0007669"/>
    <property type="project" value="UniProtKB-SubCell"/>
</dbReference>
<comment type="pathway">
    <text evidence="2">Glycolipid biosynthesis; glycosylphosphatidylinositol-anchor biosynthesis.</text>
</comment>
<keyword evidence="5 12" id="KW-0808">Transferase</keyword>
<dbReference type="AlphaFoldDB" id="A0A0C3B939"/>
<evidence type="ECO:0000256" key="9">
    <source>
        <dbReference type="ARBA" id="ARBA00023136"/>
    </source>
</evidence>
<feature type="transmembrane region" description="Helical" evidence="11">
    <location>
        <begin position="331"/>
        <end position="350"/>
    </location>
</feature>
<evidence type="ECO:0000256" key="11">
    <source>
        <dbReference type="RuleBase" id="RU363075"/>
    </source>
</evidence>
<comment type="subcellular location">
    <subcellularLocation>
        <location evidence="1 11">Endoplasmic reticulum membrane</location>
        <topology evidence="1 11">Multi-pass membrane protein</topology>
    </subcellularLocation>
</comment>
<comment type="similarity">
    <text evidence="10">Belongs to the glycosyltransferase 22 family. PIGZ subfamily.</text>
</comment>
<dbReference type="EMBL" id="KN832993">
    <property type="protein sequence ID" value="KIM82813.1"/>
    <property type="molecule type" value="Genomic_DNA"/>
</dbReference>
<evidence type="ECO:0000256" key="4">
    <source>
        <dbReference type="ARBA" id="ARBA00022676"/>
    </source>
</evidence>
<protein>
    <recommendedName>
        <fullName evidence="11">Mannosyltransferase</fullName>
        <ecNumber evidence="11">2.4.1.-</ecNumber>
    </recommendedName>
</protein>
<dbReference type="EC" id="2.4.1.-" evidence="11"/>
<accession>A0A0C3B939</accession>
<keyword evidence="13" id="KW-1185">Reference proteome</keyword>
<feature type="transmembrane region" description="Helical" evidence="11">
    <location>
        <begin position="154"/>
        <end position="181"/>
    </location>
</feature>
<evidence type="ECO:0000313" key="13">
    <source>
        <dbReference type="Proteomes" id="UP000054166"/>
    </source>
</evidence>
<feature type="non-terminal residue" evidence="12">
    <location>
        <position position="391"/>
    </location>
</feature>
<dbReference type="PANTHER" id="PTHR22760">
    <property type="entry name" value="GLYCOSYLTRANSFERASE"/>
    <property type="match status" value="1"/>
</dbReference>
<dbReference type="GO" id="GO:0000026">
    <property type="term" value="F:alpha-1,2-mannosyltransferase activity"/>
    <property type="evidence" value="ECO:0007669"/>
    <property type="project" value="TreeGrafter"/>
</dbReference>
<evidence type="ECO:0000256" key="7">
    <source>
        <dbReference type="ARBA" id="ARBA00022824"/>
    </source>
</evidence>
<evidence type="ECO:0000256" key="5">
    <source>
        <dbReference type="ARBA" id="ARBA00022679"/>
    </source>
</evidence>
<feature type="non-terminal residue" evidence="12">
    <location>
        <position position="1"/>
    </location>
</feature>